<sequence>MSNSNKLMKKLFLFILNVVLILVNALALYGYLEAVFKKNFEMVMLSLAILPIGLIIGVIFYFLKHYLNISRLNRKLPILTIGVYIITTFIDEAIIRFMRVTGIISNIGAISIPTYPGMITIMILGIILLLITVICTFKSLVKI</sequence>
<keyword evidence="1" id="KW-0812">Transmembrane</keyword>
<dbReference type="AlphaFoldDB" id="A0A6I1MKY6"/>
<feature type="transmembrane region" description="Helical" evidence="1">
    <location>
        <begin position="44"/>
        <end position="64"/>
    </location>
</feature>
<keyword evidence="1" id="KW-1133">Transmembrane helix</keyword>
<gene>
    <name evidence="2" type="ORF">GBZ86_03770</name>
</gene>
<dbReference type="EMBL" id="WHJC01000025">
    <property type="protein sequence ID" value="MPQ42872.1"/>
    <property type="molecule type" value="Genomic_DNA"/>
</dbReference>
<dbReference type="Proteomes" id="UP000430345">
    <property type="component" value="Unassembled WGS sequence"/>
</dbReference>
<evidence type="ECO:0000313" key="3">
    <source>
        <dbReference type="Proteomes" id="UP000430345"/>
    </source>
</evidence>
<evidence type="ECO:0000313" key="2">
    <source>
        <dbReference type="EMBL" id="MPQ42872.1"/>
    </source>
</evidence>
<keyword evidence="1" id="KW-0472">Membrane</keyword>
<comment type="caution">
    <text evidence="2">The sequence shown here is derived from an EMBL/GenBank/DDBJ whole genome shotgun (WGS) entry which is preliminary data.</text>
</comment>
<name>A0A6I1MKY6_9CLOT</name>
<keyword evidence="3" id="KW-1185">Reference proteome</keyword>
<protein>
    <submittedName>
        <fullName evidence="2">Uncharacterized protein</fullName>
    </submittedName>
</protein>
<accession>A0A6I1MKY6</accession>
<evidence type="ECO:0000256" key="1">
    <source>
        <dbReference type="SAM" id="Phobius"/>
    </source>
</evidence>
<feature type="transmembrane region" description="Helical" evidence="1">
    <location>
        <begin position="76"/>
        <end position="95"/>
    </location>
</feature>
<feature type="transmembrane region" description="Helical" evidence="1">
    <location>
        <begin position="12"/>
        <end position="32"/>
    </location>
</feature>
<proteinExistence type="predicted"/>
<feature type="transmembrane region" description="Helical" evidence="1">
    <location>
        <begin position="115"/>
        <end position="137"/>
    </location>
</feature>
<reference evidence="2 3" key="1">
    <citation type="submission" date="2019-10" db="EMBL/GenBank/DDBJ databases">
        <title>The Genome Sequence of Clostridium tarantellae Isolated from Fish Brain.</title>
        <authorList>
            <person name="Bano L."/>
            <person name="Kiel M."/>
            <person name="Sales G."/>
            <person name="Doxey A.C."/>
            <person name="Mansfield M.J."/>
            <person name="Schiavone M."/>
            <person name="Rossetto O."/>
            <person name="Pirazzini M."/>
            <person name="Dobrindt U."/>
            <person name="Montecucco C."/>
        </authorList>
    </citation>
    <scope>NUCLEOTIDE SEQUENCE [LARGE SCALE GENOMIC DNA]</scope>
    <source>
        <strain evidence="2 3">DSM 3997</strain>
    </source>
</reference>
<organism evidence="2 3">
    <name type="scientific">Clostridium tarantellae</name>
    <dbReference type="NCBI Taxonomy" id="39493"/>
    <lineage>
        <taxon>Bacteria</taxon>
        <taxon>Bacillati</taxon>
        <taxon>Bacillota</taxon>
        <taxon>Clostridia</taxon>
        <taxon>Eubacteriales</taxon>
        <taxon>Clostridiaceae</taxon>
        <taxon>Clostridium</taxon>
    </lineage>
</organism>